<dbReference type="EMBL" id="CP146022">
    <property type="protein sequence ID" value="WWQ65208.1"/>
    <property type="molecule type" value="Genomic_DNA"/>
</dbReference>
<proteinExistence type="predicted"/>
<keyword evidence="2" id="KW-1185">Reference proteome</keyword>
<accession>A0ACD5ADP7</accession>
<evidence type="ECO:0000313" key="2">
    <source>
        <dbReference type="Proteomes" id="UP001432251"/>
    </source>
</evidence>
<reference evidence="1" key="1">
    <citation type="journal article" date="2025" name="Int. J. Syst. Evol. Microbiol.">
        <title>Streptomyces citrinus sp. nov., with yellow diffusible pigment.</title>
        <authorList>
            <person name="He Y."/>
            <person name="Yang E."/>
            <person name="Xu J."/>
            <person name="Sun Y."/>
            <person name="Sun L."/>
        </authorList>
    </citation>
    <scope>NUCLEOTIDE SEQUENCE</scope>
    <source>
        <strain evidence="1">Q6</strain>
    </source>
</reference>
<protein>
    <submittedName>
        <fullName evidence="1">ATP-grasp domain-containing protein</fullName>
    </submittedName>
</protein>
<name>A0ACD5ADP7_9ACTN</name>
<organism evidence="1 2">
    <name type="scientific">Streptomyces citrinus</name>
    <dbReference type="NCBI Taxonomy" id="3118173"/>
    <lineage>
        <taxon>Bacteria</taxon>
        <taxon>Bacillati</taxon>
        <taxon>Actinomycetota</taxon>
        <taxon>Actinomycetes</taxon>
        <taxon>Kitasatosporales</taxon>
        <taxon>Streptomycetaceae</taxon>
        <taxon>Streptomyces</taxon>
    </lineage>
</organism>
<sequence length="429" mass="46062">MLDPCVPVVLLRIDPNPFHHGTLGAVRSLGRCGVEVHVAAEAEGSPVARSRFVNRMHLPPPPGASPDEVVEVLRRTAARITRPAVLIPMDDAGAIAVSRSREALAGTFLLPEQPGHLAERVADKARLPELCRSVGIGHPVTVRPRDEHEAYAAIAGLGRPAVAKWSRPWLLPQGSGLRSTSLVSSPAEARSLYRRGLGTGSELLLQKYLPAGRGGDWFCHGYADRHGQLHGGGAGSKDRAWPRGAGLTAVGRWAHVPELRTMVERLVAALEYRGIFDIDFRVDVDSGRYCLLDFNPRPGAQFRLFADGNGLDVVRAQYLDLTHQPLPAGHALPGRTFVVENYAPLSALRALMTSALPAQRGAAAREFAWHAQDDPAPGRSMAAEWSQHAARRLLRRARPAAGGPPPGSTEPVIAAPTAPTAPAERKMSC</sequence>
<evidence type="ECO:0000313" key="1">
    <source>
        <dbReference type="EMBL" id="WWQ65208.1"/>
    </source>
</evidence>
<dbReference type="Proteomes" id="UP001432251">
    <property type="component" value="Chromosome"/>
</dbReference>
<gene>
    <name evidence="1" type="ORF">V2W30_18960</name>
</gene>